<evidence type="ECO:0000313" key="1">
    <source>
        <dbReference type="EMBL" id="KAG2327836.1"/>
    </source>
</evidence>
<comment type="caution">
    <text evidence="1">The sequence shown here is derived from an EMBL/GenBank/DDBJ whole genome shotgun (WGS) entry which is preliminary data.</text>
</comment>
<keyword evidence="2" id="KW-1185">Reference proteome</keyword>
<dbReference type="Proteomes" id="UP000886595">
    <property type="component" value="Unassembled WGS sequence"/>
</dbReference>
<protein>
    <submittedName>
        <fullName evidence="1">Uncharacterized protein</fullName>
    </submittedName>
</protein>
<reference evidence="1 2" key="1">
    <citation type="submission" date="2020-02" db="EMBL/GenBank/DDBJ databases">
        <authorList>
            <person name="Ma Q."/>
            <person name="Huang Y."/>
            <person name="Song X."/>
            <person name="Pei D."/>
        </authorList>
    </citation>
    <scope>NUCLEOTIDE SEQUENCE [LARGE SCALE GENOMIC DNA]</scope>
    <source>
        <strain evidence="1">Sxm20200214</strain>
        <tissue evidence="1">Leaf</tissue>
    </source>
</reference>
<dbReference type="AlphaFoldDB" id="A0A8X7WE40"/>
<gene>
    <name evidence="1" type="ORF">Bca52824_010564</name>
</gene>
<evidence type="ECO:0000313" key="2">
    <source>
        <dbReference type="Proteomes" id="UP000886595"/>
    </source>
</evidence>
<sequence length="88" mass="9978">MISPTLMQATVRGSPSGHLQASLIKRHYQRTFFGGLLCDKLLGYLRSYNNAWISEGYHQEDASLLHLAIKLILLDYKSTSLRVGDKRI</sequence>
<proteinExistence type="predicted"/>
<name>A0A8X7WE40_BRACI</name>
<organism evidence="1 2">
    <name type="scientific">Brassica carinata</name>
    <name type="common">Ethiopian mustard</name>
    <name type="synonym">Abyssinian cabbage</name>
    <dbReference type="NCBI Taxonomy" id="52824"/>
    <lineage>
        <taxon>Eukaryota</taxon>
        <taxon>Viridiplantae</taxon>
        <taxon>Streptophyta</taxon>
        <taxon>Embryophyta</taxon>
        <taxon>Tracheophyta</taxon>
        <taxon>Spermatophyta</taxon>
        <taxon>Magnoliopsida</taxon>
        <taxon>eudicotyledons</taxon>
        <taxon>Gunneridae</taxon>
        <taxon>Pentapetalae</taxon>
        <taxon>rosids</taxon>
        <taxon>malvids</taxon>
        <taxon>Brassicales</taxon>
        <taxon>Brassicaceae</taxon>
        <taxon>Brassiceae</taxon>
        <taxon>Brassica</taxon>
    </lineage>
</organism>
<accession>A0A8X7WE40</accession>
<dbReference type="EMBL" id="JAAMPC010000002">
    <property type="protein sequence ID" value="KAG2327836.1"/>
    <property type="molecule type" value="Genomic_DNA"/>
</dbReference>